<evidence type="ECO:0000313" key="9">
    <source>
        <dbReference type="EMBL" id="KAA8907798.1"/>
    </source>
</evidence>
<organism evidence="9 10">
    <name type="scientific">Diutina rugosa</name>
    <name type="common">Yeast</name>
    <name type="synonym">Candida rugosa</name>
    <dbReference type="NCBI Taxonomy" id="5481"/>
    <lineage>
        <taxon>Eukaryota</taxon>
        <taxon>Fungi</taxon>
        <taxon>Dikarya</taxon>
        <taxon>Ascomycota</taxon>
        <taxon>Saccharomycotina</taxon>
        <taxon>Pichiomycetes</taxon>
        <taxon>Debaryomycetaceae</taxon>
        <taxon>Diutina</taxon>
    </lineage>
</organism>
<dbReference type="PANTHER" id="PTHR23501:SF191">
    <property type="entry name" value="VACUOLAR BASIC AMINO ACID TRANSPORTER 4"/>
    <property type="match status" value="1"/>
</dbReference>
<evidence type="ECO:0000256" key="3">
    <source>
        <dbReference type="ARBA" id="ARBA00022448"/>
    </source>
</evidence>
<feature type="transmembrane region" description="Helical" evidence="7">
    <location>
        <begin position="375"/>
        <end position="395"/>
    </location>
</feature>
<feature type="transmembrane region" description="Helical" evidence="7">
    <location>
        <begin position="107"/>
        <end position="126"/>
    </location>
</feature>
<dbReference type="Gene3D" id="1.20.1720.10">
    <property type="entry name" value="Multidrug resistance protein D"/>
    <property type="match status" value="1"/>
</dbReference>
<accession>A0A642UYI3</accession>
<evidence type="ECO:0000256" key="6">
    <source>
        <dbReference type="ARBA" id="ARBA00023136"/>
    </source>
</evidence>
<name>A0A642UYI3_DIURU</name>
<dbReference type="GO" id="GO:0000329">
    <property type="term" value="C:fungal-type vacuole membrane"/>
    <property type="evidence" value="ECO:0007669"/>
    <property type="project" value="TreeGrafter"/>
</dbReference>
<dbReference type="GO" id="GO:0012505">
    <property type="term" value="C:endomembrane system"/>
    <property type="evidence" value="ECO:0007669"/>
    <property type="project" value="UniProtKB-SubCell"/>
</dbReference>
<feature type="transmembrane region" description="Helical" evidence="7">
    <location>
        <begin position="547"/>
        <end position="565"/>
    </location>
</feature>
<evidence type="ECO:0000256" key="7">
    <source>
        <dbReference type="SAM" id="Phobius"/>
    </source>
</evidence>
<sequence>MPGLKEHPQLLPNIIKDQTTGSAGIVAGELAAEEHLISDQQETSHSYGTIESTQEECADYNGYALPPTQLRVVVSSLFLCSFLAALDTTVVTALLTKIANDLNAISSISWIATAYLLSCSAMQPIFGKLSDIFGRRAMLFICCITFGLGCAMCVTKSLTMLVLGRFVTGLGGSGMTCLGTITMSDLIPLRDRGFYQGMANIFFGLGSASGGFVGGLISDALGWEYVFILQVPLAFLAAFVIRKYLILPSGSPGLGAVGSSMRAKLARVDFLGSFLLVSALMCVLTAASIGGKDVAYSSPWFIGLCIASFVLLAAFVYVEAYISEEPIIPIHLLGERTIISSSLANWFYSMGVFTYLFYIPVFFSTVMQLSGTQTGLRLIPNFFAVSVGSVGAGIYMKKTGRYWKLAMVFGLISVIGIIRLYWINPQASLLTQFTIMLPPGFGYSVMLTITLLALISAAPAKYQACTTSIQYTFRSTGSTLGVSIASALFQYGLRKNLSWRVPAVVSDPELAKKFIEKALANSDYIYKAPKYVSQAISDSYWMACRSAFAFAVATITMGAISAIFMRENKLHSTVNRD</sequence>
<dbReference type="GeneID" id="54779138"/>
<dbReference type="OrthoDB" id="3437016at2759"/>
<dbReference type="Pfam" id="PF07690">
    <property type="entry name" value="MFS_1"/>
    <property type="match status" value="1"/>
</dbReference>
<evidence type="ECO:0000256" key="4">
    <source>
        <dbReference type="ARBA" id="ARBA00022692"/>
    </source>
</evidence>
<protein>
    <recommendedName>
        <fullName evidence="8">Major facilitator superfamily (MFS) profile domain-containing protein</fullName>
    </recommendedName>
</protein>
<feature type="domain" description="Major facilitator superfamily (MFS) profile" evidence="8">
    <location>
        <begin position="73"/>
        <end position="570"/>
    </location>
</feature>
<dbReference type="Proteomes" id="UP000449547">
    <property type="component" value="Unassembled WGS sequence"/>
</dbReference>
<evidence type="ECO:0000256" key="2">
    <source>
        <dbReference type="ARBA" id="ARBA00008335"/>
    </source>
</evidence>
<evidence type="ECO:0000256" key="1">
    <source>
        <dbReference type="ARBA" id="ARBA00004127"/>
    </source>
</evidence>
<dbReference type="RefSeq" id="XP_034014804.1">
    <property type="nucleotide sequence ID" value="XM_034157768.1"/>
</dbReference>
<dbReference type="PROSITE" id="PS50850">
    <property type="entry name" value="MFS"/>
    <property type="match status" value="1"/>
</dbReference>
<keyword evidence="10" id="KW-1185">Reference proteome</keyword>
<evidence type="ECO:0000313" key="10">
    <source>
        <dbReference type="Proteomes" id="UP000449547"/>
    </source>
</evidence>
<dbReference type="SUPFAM" id="SSF103473">
    <property type="entry name" value="MFS general substrate transporter"/>
    <property type="match status" value="1"/>
</dbReference>
<dbReference type="InterPro" id="IPR020846">
    <property type="entry name" value="MFS_dom"/>
</dbReference>
<dbReference type="EMBL" id="SWFT01000019">
    <property type="protein sequence ID" value="KAA8907798.1"/>
    <property type="molecule type" value="Genomic_DNA"/>
</dbReference>
<evidence type="ECO:0000259" key="8">
    <source>
        <dbReference type="PROSITE" id="PS50850"/>
    </source>
</evidence>
<feature type="transmembrane region" description="Helical" evidence="7">
    <location>
        <begin position="166"/>
        <end position="187"/>
    </location>
</feature>
<gene>
    <name evidence="9" type="ORF">DIURU_000485</name>
</gene>
<keyword evidence="4 7" id="KW-0812">Transmembrane</keyword>
<dbReference type="PANTHER" id="PTHR23501">
    <property type="entry name" value="MAJOR FACILITATOR SUPERFAMILY"/>
    <property type="match status" value="1"/>
</dbReference>
<dbReference type="InterPro" id="IPR011701">
    <property type="entry name" value="MFS"/>
</dbReference>
<dbReference type="Gene3D" id="1.20.1250.20">
    <property type="entry name" value="MFS general substrate transporter like domains"/>
    <property type="match status" value="1"/>
</dbReference>
<feature type="transmembrane region" description="Helical" evidence="7">
    <location>
        <begin position="199"/>
        <end position="217"/>
    </location>
</feature>
<feature type="transmembrane region" description="Helical" evidence="7">
    <location>
        <begin position="402"/>
        <end position="421"/>
    </location>
</feature>
<proteinExistence type="inferred from homology"/>
<feature type="transmembrane region" description="Helical" evidence="7">
    <location>
        <begin position="270"/>
        <end position="289"/>
    </location>
</feature>
<feature type="transmembrane region" description="Helical" evidence="7">
    <location>
        <begin position="301"/>
        <end position="322"/>
    </location>
</feature>
<comment type="similarity">
    <text evidence="2">Belongs to the major facilitator superfamily.</text>
</comment>
<evidence type="ECO:0000256" key="5">
    <source>
        <dbReference type="ARBA" id="ARBA00022989"/>
    </source>
</evidence>
<keyword evidence="5 7" id="KW-1133">Transmembrane helix</keyword>
<dbReference type="InterPro" id="IPR036259">
    <property type="entry name" value="MFS_trans_sf"/>
</dbReference>
<comment type="subcellular location">
    <subcellularLocation>
        <location evidence="1">Endomembrane system</location>
        <topology evidence="1">Multi-pass membrane protein</topology>
    </subcellularLocation>
</comment>
<comment type="caution">
    <text evidence="9">The sequence shown here is derived from an EMBL/GenBank/DDBJ whole genome shotgun (WGS) entry which is preliminary data.</text>
</comment>
<dbReference type="GO" id="GO:0015174">
    <property type="term" value="F:basic amino acid transmembrane transporter activity"/>
    <property type="evidence" value="ECO:0007669"/>
    <property type="project" value="TreeGrafter"/>
</dbReference>
<dbReference type="AlphaFoldDB" id="A0A642UYI3"/>
<feature type="transmembrane region" description="Helical" evidence="7">
    <location>
        <begin position="138"/>
        <end position="160"/>
    </location>
</feature>
<dbReference type="VEuPathDB" id="FungiDB:DIURU_000485"/>
<keyword evidence="3" id="KW-0813">Transport</keyword>
<reference evidence="9 10" key="1">
    <citation type="submission" date="2019-07" db="EMBL/GenBank/DDBJ databases">
        <title>Genome assembly of two rare yeast pathogens: Diutina rugosa and Trichomonascus ciferrii.</title>
        <authorList>
            <person name="Mixao V."/>
            <person name="Saus E."/>
            <person name="Hansen A."/>
            <person name="Lass-Flor C."/>
            <person name="Gabaldon T."/>
        </authorList>
    </citation>
    <scope>NUCLEOTIDE SEQUENCE [LARGE SCALE GENOMIC DNA]</scope>
    <source>
        <strain evidence="9 10">CBS 613</strain>
    </source>
</reference>
<feature type="transmembrane region" description="Helical" evidence="7">
    <location>
        <begin position="72"/>
        <end position="95"/>
    </location>
</feature>
<keyword evidence="6 7" id="KW-0472">Membrane</keyword>
<feature type="transmembrane region" description="Helical" evidence="7">
    <location>
        <begin position="343"/>
        <end position="363"/>
    </location>
</feature>
<feature type="transmembrane region" description="Helical" evidence="7">
    <location>
        <begin position="441"/>
        <end position="459"/>
    </location>
</feature>
<dbReference type="OMA" id="GIANIWY"/>
<dbReference type="PRINTS" id="PR01036">
    <property type="entry name" value="TCRTETB"/>
</dbReference>